<evidence type="ECO:0000256" key="4">
    <source>
        <dbReference type="ARBA" id="ARBA00022896"/>
    </source>
</evidence>
<evidence type="ECO:0000259" key="11">
    <source>
        <dbReference type="PROSITE" id="PS51471"/>
    </source>
</evidence>
<protein>
    <recommendedName>
        <fullName evidence="11">Fe2OG dioxygenase domain-containing protein</fullName>
    </recommendedName>
</protein>
<keyword evidence="6 9" id="KW-0560">Oxidoreductase</keyword>
<keyword evidence="5" id="KW-0223">Dioxygenase</keyword>
<feature type="compositionally biased region" description="Basic and acidic residues" evidence="10">
    <location>
        <begin position="301"/>
        <end position="313"/>
    </location>
</feature>
<dbReference type="InterPro" id="IPR050295">
    <property type="entry name" value="Plant_2OG-oxidoreductases"/>
</dbReference>
<comment type="similarity">
    <text evidence="2 9">Belongs to the iron/ascorbate-dependent oxidoreductase family.</text>
</comment>
<dbReference type="Pfam" id="PF03171">
    <property type="entry name" value="2OG-FeII_Oxy"/>
    <property type="match status" value="1"/>
</dbReference>
<evidence type="ECO:0000313" key="13">
    <source>
        <dbReference type="Proteomes" id="UP000027120"/>
    </source>
</evidence>
<dbReference type="GO" id="GO:0046872">
    <property type="term" value="F:metal ion binding"/>
    <property type="evidence" value="ECO:0007669"/>
    <property type="project" value="UniProtKB-KW"/>
</dbReference>
<evidence type="ECO:0000256" key="8">
    <source>
        <dbReference type="ARBA" id="ARBA00023241"/>
    </source>
</evidence>
<dbReference type="PaxDb" id="2711-XP_006472737.1"/>
<feature type="region of interest" description="Disordered" evidence="10">
    <location>
        <begin position="294"/>
        <end position="313"/>
    </location>
</feature>
<dbReference type="GO" id="GO:0046148">
    <property type="term" value="P:pigment biosynthetic process"/>
    <property type="evidence" value="ECO:0007669"/>
    <property type="project" value="UniProtKB-ARBA"/>
</dbReference>
<keyword evidence="8" id="KW-0284">Flavonoid biosynthesis</keyword>
<dbReference type="PANTHER" id="PTHR47991">
    <property type="entry name" value="OXOGLUTARATE/IRON-DEPENDENT DIOXYGENASE"/>
    <property type="match status" value="1"/>
</dbReference>
<accession>A0A067GZ75</accession>
<evidence type="ECO:0000256" key="7">
    <source>
        <dbReference type="ARBA" id="ARBA00023004"/>
    </source>
</evidence>
<dbReference type="SUPFAM" id="SSF51197">
    <property type="entry name" value="Clavaminate synthase-like"/>
    <property type="match status" value="1"/>
</dbReference>
<keyword evidence="3 9" id="KW-0479">Metal-binding</keyword>
<dbReference type="PROSITE" id="PS51471">
    <property type="entry name" value="FE2OG_OXY"/>
    <property type="match status" value="1"/>
</dbReference>
<dbReference type="InterPro" id="IPR005123">
    <property type="entry name" value="Oxoglu/Fe-dep_dioxygenase_dom"/>
</dbReference>
<dbReference type="EMBL" id="KK784876">
    <property type="protein sequence ID" value="KDO80732.1"/>
    <property type="molecule type" value="Genomic_DNA"/>
</dbReference>
<evidence type="ECO:0000256" key="3">
    <source>
        <dbReference type="ARBA" id="ARBA00022723"/>
    </source>
</evidence>
<evidence type="ECO:0000256" key="1">
    <source>
        <dbReference type="ARBA" id="ARBA00001961"/>
    </source>
</evidence>
<reference evidence="12 13" key="1">
    <citation type="submission" date="2014-04" db="EMBL/GenBank/DDBJ databases">
        <authorList>
            <consortium name="International Citrus Genome Consortium"/>
            <person name="Gmitter F."/>
            <person name="Chen C."/>
            <person name="Farmerie W."/>
            <person name="Harkins T."/>
            <person name="Desany B."/>
            <person name="Mohiuddin M."/>
            <person name="Kodira C."/>
            <person name="Borodovsky M."/>
            <person name="Lomsadze A."/>
            <person name="Burns P."/>
            <person name="Jenkins J."/>
            <person name="Prochnik S."/>
            <person name="Shu S."/>
            <person name="Chapman J."/>
            <person name="Pitluck S."/>
            <person name="Schmutz J."/>
            <person name="Rokhsar D."/>
        </authorList>
    </citation>
    <scope>NUCLEOTIDE SEQUENCE</scope>
</reference>
<keyword evidence="7 9" id="KW-0408">Iron</keyword>
<evidence type="ECO:0000256" key="9">
    <source>
        <dbReference type="RuleBase" id="RU003682"/>
    </source>
</evidence>
<proteinExistence type="inferred from homology"/>
<sequence>MEGEVRVQDVALKHNDTIPQQFIRSENEQPGITTVHGAVLEVPVIDLNDPDQEKVHRSIVDASQQWGMFQVVNHGIPGEVIRELQKVGKMFFELPQEEKEKYAKPPDSKDIQGYGSKLQKELEGKKGWVDHLFHKIWPPSAIDYRFWPENIPSYREANEEYRKYLHGVADKLLKCLSLGLGLEENDMKEALGGDNLIYLLKINYYPPCPQPELALGVVAHTDMSSITLLVPNDVQGLQASRDGHWYDVKYIPNALVIHIGDQMEILSNGKYKSVLHRTTVTKDKTRMSWPVFLEPPPDQEVGPHPKLVNEENPAKFKTKKYSDYAYCKLNKIPQ</sequence>
<dbReference type="eggNOG" id="KOG0143">
    <property type="taxonomic scope" value="Eukaryota"/>
</dbReference>
<dbReference type="Proteomes" id="UP000027120">
    <property type="component" value="Unassembled WGS sequence"/>
</dbReference>
<dbReference type="Pfam" id="PF14226">
    <property type="entry name" value="DIOX_N"/>
    <property type="match status" value="1"/>
</dbReference>
<dbReference type="InterPro" id="IPR026992">
    <property type="entry name" value="DIOX_N"/>
</dbReference>
<evidence type="ECO:0000256" key="5">
    <source>
        <dbReference type="ARBA" id="ARBA00022964"/>
    </source>
</evidence>
<dbReference type="GO" id="GO:0009813">
    <property type="term" value="P:flavonoid biosynthetic process"/>
    <property type="evidence" value="ECO:0007669"/>
    <property type="project" value="UniProtKB-KW"/>
</dbReference>
<dbReference type="FunFam" id="2.60.120.330:FF:000009">
    <property type="entry name" value="Flavonol synthase"/>
    <property type="match status" value="1"/>
</dbReference>
<name>A0A067GZ75_CITSI</name>
<feature type="domain" description="Fe2OG dioxygenase" evidence="11">
    <location>
        <begin position="195"/>
        <end position="295"/>
    </location>
</feature>
<keyword evidence="13" id="KW-1185">Reference proteome</keyword>
<dbReference type="STRING" id="2711.A0A067GZ75"/>
<dbReference type="InterPro" id="IPR044861">
    <property type="entry name" value="IPNS-like_FE2OG_OXY"/>
</dbReference>
<comment type="cofactor">
    <cofactor evidence="1">
        <name>L-ascorbate</name>
        <dbReference type="ChEBI" id="CHEBI:38290"/>
    </cofactor>
</comment>
<dbReference type="InterPro" id="IPR027443">
    <property type="entry name" value="IPNS-like_sf"/>
</dbReference>
<dbReference type="SMR" id="A0A067GZ75"/>
<dbReference type="Gene3D" id="2.60.120.330">
    <property type="entry name" value="B-lactam Antibiotic, Isopenicillin N Synthase, Chain"/>
    <property type="match status" value="1"/>
</dbReference>
<evidence type="ECO:0000256" key="10">
    <source>
        <dbReference type="SAM" id="MobiDB-lite"/>
    </source>
</evidence>
<evidence type="ECO:0000256" key="2">
    <source>
        <dbReference type="ARBA" id="ARBA00008056"/>
    </source>
</evidence>
<evidence type="ECO:0000313" key="12">
    <source>
        <dbReference type="EMBL" id="KDO80732.1"/>
    </source>
</evidence>
<organism evidence="12 13">
    <name type="scientific">Citrus sinensis</name>
    <name type="common">Sweet orange</name>
    <name type="synonym">Citrus aurantium var. sinensis</name>
    <dbReference type="NCBI Taxonomy" id="2711"/>
    <lineage>
        <taxon>Eukaryota</taxon>
        <taxon>Viridiplantae</taxon>
        <taxon>Streptophyta</taxon>
        <taxon>Embryophyta</taxon>
        <taxon>Tracheophyta</taxon>
        <taxon>Spermatophyta</taxon>
        <taxon>Magnoliopsida</taxon>
        <taxon>eudicotyledons</taxon>
        <taxon>Gunneridae</taxon>
        <taxon>Pentapetalae</taxon>
        <taxon>rosids</taxon>
        <taxon>malvids</taxon>
        <taxon>Sapindales</taxon>
        <taxon>Rutaceae</taxon>
        <taxon>Aurantioideae</taxon>
        <taxon>Citrus</taxon>
    </lineage>
</organism>
<evidence type="ECO:0000256" key="6">
    <source>
        <dbReference type="ARBA" id="ARBA00023002"/>
    </source>
</evidence>
<gene>
    <name evidence="12" type="ORF">CISIN_1g044975mg</name>
</gene>
<dbReference type="GO" id="GO:0031418">
    <property type="term" value="F:L-ascorbic acid binding"/>
    <property type="evidence" value="ECO:0007669"/>
    <property type="project" value="UniProtKB-KW"/>
</dbReference>
<dbReference type="AlphaFoldDB" id="A0A067GZ75"/>
<keyword evidence="4" id="KW-0847">Vitamin C</keyword>
<dbReference type="GO" id="GO:0016706">
    <property type="term" value="F:2-oxoglutarate-dependent dioxygenase activity"/>
    <property type="evidence" value="ECO:0000318"/>
    <property type="project" value="GO_Central"/>
</dbReference>